<dbReference type="InterPro" id="IPR012349">
    <property type="entry name" value="Split_barrel_FMN-bd"/>
</dbReference>
<dbReference type="InterPro" id="IPR002563">
    <property type="entry name" value="Flavin_Rdtase-like_dom"/>
</dbReference>
<keyword evidence="1" id="KW-0560">Oxidoreductase</keyword>
<dbReference type="PANTHER" id="PTHR30466">
    <property type="entry name" value="FLAVIN REDUCTASE"/>
    <property type="match status" value="1"/>
</dbReference>
<dbReference type="EMBL" id="PXYV01000046">
    <property type="protein sequence ID" value="PSR20956.1"/>
    <property type="molecule type" value="Genomic_DNA"/>
</dbReference>
<dbReference type="SUPFAM" id="SSF50475">
    <property type="entry name" value="FMN-binding split barrel"/>
    <property type="match status" value="1"/>
</dbReference>
<name>A0A2T2WFE9_9FIRM</name>
<evidence type="ECO:0000313" key="4">
    <source>
        <dbReference type="Proteomes" id="UP000241848"/>
    </source>
</evidence>
<reference evidence="3 4" key="1">
    <citation type="journal article" date="2014" name="BMC Genomics">
        <title>Comparison of environmental and isolate Sulfobacillus genomes reveals diverse carbon, sulfur, nitrogen, and hydrogen metabolisms.</title>
        <authorList>
            <person name="Justice N.B."/>
            <person name="Norman A."/>
            <person name="Brown C.T."/>
            <person name="Singh A."/>
            <person name="Thomas B.C."/>
            <person name="Banfield J.F."/>
        </authorList>
    </citation>
    <scope>NUCLEOTIDE SEQUENCE [LARGE SCALE GENOMIC DNA]</scope>
    <source>
        <strain evidence="3">AMDSBA3</strain>
    </source>
</reference>
<dbReference type="Gene3D" id="2.30.110.10">
    <property type="entry name" value="Electron Transport, Fmn-binding Protein, Chain A"/>
    <property type="match status" value="1"/>
</dbReference>
<gene>
    <name evidence="3" type="ORF">C7B45_12730</name>
</gene>
<protein>
    <submittedName>
        <fullName evidence="3">Flavin reductase</fullName>
    </submittedName>
</protein>
<accession>A0A2T2WFE9</accession>
<evidence type="ECO:0000256" key="1">
    <source>
        <dbReference type="ARBA" id="ARBA00023002"/>
    </source>
</evidence>
<dbReference type="GO" id="GO:0042602">
    <property type="term" value="F:riboflavin reductase (NADPH) activity"/>
    <property type="evidence" value="ECO:0007669"/>
    <property type="project" value="TreeGrafter"/>
</dbReference>
<dbReference type="GO" id="GO:0010181">
    <property type="term" value="F:FMN binding"/>
    <property type="evidence" value="ECO:0007669"/>
    <property type="project" value="InterPro"/>
</dbReference>
<dbReference type="AlphaFoldDB" id="A0A2T2WFE9"/>
<dbReference type="SMART" id="SM00903">
    <property type="entry name" value="Flavin_Reduct"/>
    <property type="match status" value="1"/>
</dbReference>
<evidence type="ECO:0000313" key="3">
    <source>
        <dbReference type="EMBL" id="PSR20956.1"/>
    </source>
</evidence>
<organism evidence="3 4">
    <name type="scientific">Sulfobacillus acidophilus</name>
    <dbReference type="NCBI Taxonomy" id="53633"/>
    <lineage>
        <taxon>Bacteria</taxon>
        <taxon>Bacillati</taxon>
        <taxon>Bacillota</taxon>
        <taxon>Clostridia</taxon>
        <taxon>Eubacteriales</taxon>
        <taxon>Clostridiales Family XVII. Incertae Sedis</taxon>
        <taxon>Sulfobacillus</taxon>
    </lineage>
</organism>
<proteinExistence type="predicted"/>
<feature type="domain" description="Flavin reductase like" evidence="2">
    <location>
        <begin position="10"/>
        <end position="155"/>
    </location>
</feature>
<evidence type="ECO:0000259" key="2">
    <source>
        <dbReference type="SMART" id="SM00903"/>
    </source>
</evidence>
<sequence length="162" mass="17808">MDTQSFRQTLAQFATGVTVVISGTGDLIHGMTVNSFTSVSLVPPLILFCAENRADTFQAILAVRRFTVSILSDQQEELSRRFALIGPQHELFQQTPCQSGIAAIPYLSESLAYLDCAVYDIVAAGDHHIVVGQVDQLALLKSGRPLLYYQSDYYRPVSLPPD</sequence>
<dbReference type="PANTHER" id="PTHR30466:SF1">
    <property type="entry name" value="FMN REDUCTASE (NADH) RUTF"/>
    <property type="match status" value="1"/>
</dbReference>
<dbReference type="Pfam" id="PF01613">
    <property type="entry name" value="Flavin_Reduct"/>
    <property type="match status" value="1"/>
</dbReference>
<dbReference type="Proteomes" id="UP000241848">
    <property type="component" value="Unassembled WGS sequence"/>
</dbReference>
<comment type="caution">
    <text evidence="3">The sequence shown here is derived from an EMBL/GenBank/DDBJ whole genome shotgun (WGS) entry which is preliminary data.</text>
</comment>
<dbReference type="InterPro" id="IPR050268">
    <property type="entry name" value="NADH-dep_flavin_reductase"/>
</dbReference>